<proteinExistence type="predicted"/>
<dbReference type="Pfam" id="PF24085">
    <property type="entry name" value="DUF7370"/>
    <property type="match status" value="1"/>
</dbReference>
<reference evidence="1 2" key="1">
    <citation type="journal article" date="2010" name="J. Bacteriol.">
        <title>Comparative genomic characterization of Actinobacillus pleuropneumoniae.</title>
        <authorList>
            <person name="Xu Z."/>
            <person name="Chen X."/>
            <person name="Li L."/>
            <person name="Li T."/>
            <person name="Wang S."/>
            <person name="Chen H."/>
            <person name="Zhou R."/>
        </authorList>
    </citation>
    <scope>NUCLEOTIDE SEQUENCE [LARGE SCALE GENOMIC DNA]</scope>
    <source>
        <strain evidence="1 2">Femo</strain>
    </source>
</reference>
<name>A0A828PWE8_ACTPL</name>
<dbReference type="AlphaFoldDB" id="A0A828PWE8"/>
<accession>A0A828PWE8</accession>
<protein>
    <submittedName>
        <fullName evidence="1">Uncharacterized protein</fullName>
    </submittedName>
</protein>
<gene>
    <name evidence="1" type="ORF">appser6_5840</name>
</gene>
<dbReference type="Proteomes" id="UP000005341">
    <property type="component" value="Unassembled WGS sequence"/>
</dbReference>
<evidence type="ECO:0000313" key="2">
    <source>
        <dbReference type="Proteomes" id="UP000005341"/>
    </source>
</evidence>
<evidence type="ECO:0000313" key="1">
    <source>
        <dbReference type="EMBL" id="EFM92380.1"/>
    </source>
</evidence>
<dbReference type="InterPro" id="IPR055794">
    <property type="entry name" value="DUF7370"/>
</dbReference>
<organism evidence="1 2">
    <name type="scientific">Actinobacillus pleuropneumoniae serovar 6 str. Femo</name>
    <dbReference type="NCBI Taxonomy" id="754256"/>
    <lineage>
        <taxon>Bacteria</taxon>
        <taxon>Pseudomonadati</taxon>
        <taxon>Pseudomonadota</taxon>
        <taxon>Gammaproteobacteria</taxon>
        <taxon>Pasteurellales</taxon>
        <taxon>Pasteurellaceae</taxon>
        <taxon>Actinobacillus</taxon>
    </lineage>
</organism>
<dbReference type="EMBL" id="ADOG01000009">
    <property type="protein sequence ID" value="EFM92380.1"/>
    <property type="molecule type" value="Genomic_DNA"/>
</dbReference>
<sequence>MYAATLLAEAQGGRKISSQTAPSGASQSYAYNDDSSKQLLESLQALDVMGCTGSLGIVVSAVGFFDVVG</sequence>
<comment type="caution">
    <text evidence="1">The sequence shown here is derived from an EMBL/GenBank/DDBJ whole genome shotgun (WGS) entry which is preliminary data.</text>
</comment>